<reference evidence="1 2" key="1">
    <citation type="submission" date="2019-10" db="EMBL/GenBank/DDBJ databases">
        <title>Streptomyces sp. strain GY16 isolated from leaves of Broussonetia papyrifera.</title>
        <authorList>
            <person name="Mo P."/>
        </authorList>
    </citation>
    <scope>NUCLEOTIDE SEQUENCE [LARGE SCALE GENOMIC DNA]</scope>
    <source>
        <strain evidence="1 2">GY16</strain>
    </source>
</reference>
<gene>
    <name evidence="1" type="ORF">F9278_23175</name>
</gene>
<name>A0A5P8K6Z8_9ACTN</name>
<keyword evidence="2" id="KW-1185">Reference proteome</keyword>
<accession>A0A5P8K6Z8</accession>
<proteinExistence type="predicted"/>
<dbReference type="EMBL" id="CP045096">
    <property type="protein sequence ID" value="QFQ98582.1"/>
    <property type="molecule type" value="Genomic_DNA"/>
</dbReference>
<dbReference type="RefSeq" id="WP_152170038.1">
    <property type="nucleotide sequence ID" value="NZ_CP045096.1"/>
</dbReference>
<dbReference type="Proteomes" id="UP000327294">
    <property type="component" value="Chromosome"/>
</dbReference>
<dbReference type="KEGG" id="sphv:F9278_23175"/>
<protein>
    <submittedName>
        <fullName evidence="1">Uncharacterized protein</fullName>
    </submittedName>
</protein>
<dbReference type="AlphaFoldDB" id="A0A5P8K6Z8"/>
<sequence length="219" mass="23557">MAEHRPPRASAHVYASFPAKGKIPEEARPAVLAFLVLRRRVSEAHQAHRDAVAQLPAATGEDRAALADLVLSGGSSATFDYPATTAAKRKIEHTKADFDVLQNLIGQAYIDAVNAAQRAAEDGMAIAEQDTVTATIGYQQAITAVEEARRAYLDALGLRFFWAHLTEQGQAMAGAGAGDQLILKRGPITRIDDHTFKAMRSDAQAHTRIDGTGEALTTW</sequence>
<evidence type="ECO:0000313" key="2">
    <source>
        <dbReference type="Proteomes" id="UP000327294"/>
    </source>
</evidence>
<evidence type="ECO:0000313" key="1">
    <source>
        <dbReference type="EMBL" id="QFQ98582.1"/>
    </source>
</evidence>
<organism evidence="1 2">
    <name type="scientific">Streptomyces phaeolivaceus</name>
    <dbReference type="NCBI Taxonomy" id="2653200"/>
    <lineage>
        <taxon>Bacteria</taxon>
        <taxon>Bacillati</taxon>
        <taxon>Actinomycetota</taxon>
        <taxon>Actinomycetes</taxon>
        <taxon>Kitasatosporales</taxon>
        <taxon>Streptomycetaceae</taxon>
        <taxon>Streptomyces</taxon>
    </lineage>
</organism>